<dbReference type="PANTHER" id="PTHR47804">
    <property type="entry name" value="60S RIBOSOMAL PROTEIN L19"/>
    <property type="match status" value="1"/>
</dbReference>
<evidence type="ECO:0000313" key="9">
    <source>
        <dbReference type="Proteomes" id="UP001143981"/>
    </source>
</evidence>
<feature type="transmembrane region" description="Helical" evidence="7">
    <location>
        <begin position="673"/>
        <end position="689"/>
    </location>
</feature>
<dbReference type="InterPro" id="IPR006726">
    <property type="entry name" value="PHBA_efflux_AaeB/fusaric-R"/>
</dbReference>
<keyword evidence="5" id="KW-0175">Coiled coil</keyword>
<keyword evidence="4 7" id="KW-0472">Membrane</keyword>
<feature type="transmembrane region" description="Helical" evidence="7">
    <location>
        <begin position="278"/>
        <end position="296"/>
    </location>
</feature>
<protein>
    <recommendedName>
        <fullName evidence="10">DUF2421 domain-containing protein</fullName>
    </recommendedName>
</protein>
<gene>
    <name evidence="8" type="ORF">LPJ61_001251</name>
</gene>
<reference evidence="8" key="1">
    <citation type="submission" date="2022-07" db="EMBL/GenBank/DDBJ databases">
        <title>Phylogenomic reconstructions and comparative analyses of Kickxellomycotina fungi.</title>
        <authorList>
            <person name="Reynolds N.K."/>
            <person name="Stajich J.E."/>
            <person name="Barry K."/>
            <person name="Grigoriev I.V."/>
            <person name="Crous P."/>
            <person name="Smith M.E."/>
        </authorList>
    </citation>
    <scope>NUCLEOTIDE SEQUENCE</scope>
    <source>
        <strain evidence="8">BCRC 34381</strain>
    </source>
</reference>
<evidence type="ECO:0000256" key="3">
    <source>
        <dbReference type="ARBA" id="ARBA00022989"/>
    </source>
</evidence>
<dbReference type="EMBL" id="JANBOI010000096">
    <property type="protein sequence ID" value="KAJ1734094.1"/>
    <property type="molecule type" value="Genomic_DNA"/>
</dbReference>
<sequence>MHAPLPTRPRRPPQRRCDSDNVQSSRGPHVDRDSETARLLDPGGEAACGGTSEQRTPGQAVRRWAAAGRRIGGWVVPTTDVQRVAVFKAVLAYALAALFAFVPALRDFLGDPEYMTPHLVANATIWYHAAKTRSGLAEGGLIGAVWVCTTSAVTYVALFIAEWLHIRFARDPAAQSGMGGTDADALPLALPSKLVSLGVFIFGYSWCLALFKANANRPSVSTATAIANVALYLVMLREAPVVNYKVAVGATDGERGRLPWPGGEDSLGESVGKKTEHVLVAVLAGMAISLAVGWVVRPTTAGAALRKQLGAVLESFRDILPQLLAPIVDGGAAPARSERRLRGAKPEELKSALRTHRQQLQQLKKQLEAAALEPTEWHVWARRRRLAALLACLDGLSLHLGGMSVALELHAGGHCESTDAAVDGLDAAAYEAVVQRIRAPVMRLGHACDKALAAVHSMIDAALDGRRQPAEAADSVDLVEARVARLRYEISAAVQMFHEDYDRAVHELGSLPGDTGECAAGATAVEERLYIVHFFVLSLREFVGELLDILPIVAAVCRPPPPLALAAKQGLQPRSLWAAARSLGGWVLVHFRMLWDTGATTELELYHESAQSLHAPRPTGWLQRAARAVWRVLMWARRPNVRFATKYALLVTLLSLPCYWSIDVYLEFRRQRMDWMVISAAAIMVPTVGGSALVSVYRVLGTCAGGLVAFVVYETSQDAPVVTYVLLVLFSVPCFHIMLHGRYPKIGQFALITFGVVLISKCIAREDQAESAGELAARRTASVALGVLAGMAATMYVWPFEARVRVRQALSWWLLTASRLYEQLWCTLWLAYAAPAHALPASGSAALKLGGGDEECAVGGPQHPDTVRDYLDSELRLQGALLEIRSLLSDTLNEPRLKGRFPMETYQRIINASQRVLDTMVAARWVMLPVPTAEVLEPPADECGQGAATAPNDCASDDAGEDERLLLDLPAEVLVPVVQLRREQLDAGATYARHAESDQTAASSPLGPWQGQPVNYSAAAGDAAAEDGEQVSWLIRRRVERDLLRRTAAERMHRDSLVSLTMYVLASALVLKSPLPAMLPPVEAAQQQVARAMRSVLDMPADPDVDGDGSDAEASERVRRVVARARYVFYYLHVILGRQIVHELAIITGLMRELYGSTRPAPSPP</sequence>
<evidence type="ECO:0000313" key="8">
    <source>
        <dbReference type="EMBL" id="KAJ1734094.1"/>
    </source>
</evidence>
<dbReference type="PANTHER" id="PTHR47804:SF3">
    <property type="entry name" value="PROTEIN BRE4"/>
    <property type="match status" value="1"/>
</dbReference>
<feature type="transmembrane region" description="Helical" evidence="7">
    <location>
        <begin position="647"/>
        <end position="666"/>
    </location>
</feature>
<dbReference type="Proteomes" id="UP001143981">
    <property type="component" value="Unassembled WGS sequence"/>
</dbReference>
<name>A0A9W7YFJ0_9FUNG</name>
<evidence type="ECO:0000256" key="6">
    <source>
        <dbReference type="SAM" id="MobiDB-lite"/>
    </source>
</evidence>
<proteinExistence type="predicted"/>
<keyword evidence="2 7" id="KW-0812">Transmembrane</keyword>
<feature type="coiled-coil region" evidence="5">
    <location>
        <begin position="346"/>
        <end position="373"/>
    </location>
</feature>
<feature type="transmembrane region" description="Helical" evidence="7">
    <location>
        <begin position="141"/>
        <end position="161"/>
    </location>
</feature>
<comment type="subcellular location">
    <subcellularLocation>
        <location evidence="1">Membrane</location>
        <topology evidence="1">Multi-pass membrane protein</topology>
    </subcellularLocation>
</comment>
<feature type="transmembrane region" description="Helical" evidence="7">
    <location>
        <begin position="219"/>
        <end position="236"/>
    </location>
</feature>
<dbReference type="InterPro" id="IPR052430">
    <property type="entry name" value="IVT-Associated"/>
</dbReference>
<dbReference type="Pfam" id="PF04632">
    <property type="entry name" value="FUSC"/>
    <property type="match status" value="1"/>
</dbReference>
<keyword evidence="9" id="KW-1185">Reference proteome</keyword>
<evidence type="ECO:0000256" key="7">
    <source>
        <dbReference type="SAM" id="Phobius"/>
    </source>
</evidence>
<evidence type="ECO:0000256" key="5">
    <source>
        <dbReference type="SAM" id="Coils"/>
    </source>
</evidence>
<feature type="transmembrane region" description="Helical" evidence="7">
    <location>
        <begin position="85"/>
        <end position="105"/>
    </location>
</feature>
<comment type="caution">
    <text evidence="8">The sequence shown here is derived from an EMBL/GenBank/DDBJ whole genome shotgun (WGS) entry which is preliminary data.</text>
</comment>
<dbReference type="GO" id="GO:0022857">
    <property type="term" value="F:transmembrane transporter activity"/>
    <property type="evidence" value="ECO:0007669"/>
    <property type="project" value="InterPro"/>
</dbReference>
<feature type="region of interest" description="Disordered" evidence="6">
    <location>
        <begin position="1"/>
        <end position="59"/>
    </location>
</feature>
<dbReference type="GO" id="GO:0005886">
    <property type="term" value="C:plasma membrane"/>
    <property type="evidence" value="ECO:0007669"/>
    <property type="project" value="InterPro"/>
</dbReference>
<evidence type="ECO:0000256" key="2">
    <source>
        <dbReference type="ARBA" id="ARBA00022692"/>
    </source>
</evidence>
<evidence type="ECO:0000256" key="4">
    <source>
        <dbReference type="ARBA" id="ARBA00023136"/>
    </source>
</evidence>
<evidence type="ECO:0000256" key="1">
    <source>
        <dbReference type="ARBA" id="ARBA00004141"/>
    </source>
</evidence>
<organism evidence="8 9">
    <name type="scientific">Coemansia biformis</name>
    <dbReference type="NCBI Taxonomy" id="1286918"/>
    <lineage>
        <taxon>Eukaryota</taxon>
        <taxon>Fungi</taxon>
        <taxon>Fungi incertae sedis</taxon>
        <taxon>Zoopagomycota</taxon>
        <taxon>Kickxellomycotina</taxon>
        <taxon>Kickxellomycetes</taxon>
        <taxon>Kickxellales</taxon>
        <taxon>Kickxellaceae</taxon>
        <taxon>Coemansia</taxon>
    </lineage>
</organism>
<dbReference type="AlphaFoldDB" id="A0A9W7YFJ0"/>
<feature type="region of interest" description="Disordered" evidence="6">
    <location>
        <begin position="938"/>
        <end position="958"/>
    </location>
</feature>
<keyword evidence="3 7" id="KW-1133">Transmembrane helix</keyword>
<feature type="transmembrane region" description="Helical" evidence="7">
    <location>
        <begin position="776"/>
        <end position="798"/>
    </location>
</feature>
<feature type="transmembrane region" description="Helical" evidence="7">
    <location>
        <begin position="721"/>
        <end position="740"/>
    </location>
</feature>
<feature type="region of interest" description="Disordered" evidence="6">
    <location>
        <begin position="991"/>
        <end position="1023"/>
    </location>
</feature>
<evidence type="ECO:0008006" key="10">
    <source>
        <dbReference type="Google" id="ProtNLM"/>
    </source>
</evidence>
<feature type="compositionally biased region" description="Basic and acidic residues" evidence="6">
    <location>
        <begin position="28"/>
        <end position="38"/>
    </location>
</feature>
<accession>A0A9W7YFJ0</accession>
<dbReference type="OrthoDB" id="68611at2759"/>